<name>A0A2Z7D6J7_9LAMI</name>
<evidence type="ECO:0000256" key="1">
    <source>
        <dbReference type="SAM" id="MobiDB-lite"/>
    </source>
</evidence>
<dbReference type="Proteomes" id="UP000250235">
    <property type="component" value="Unassembled WGS sequence"/>
</dbReference>
<accession>A0A2Z7D6J7</accession>
<sequence length="305" mass="34072">MVIGSLATLDLPMVVDLIGIFELKGSYCMLTMTDWFLQALSVISTGSWGDVARRFTMIRWCKPAKELRFWSWTGLGVDPAVQSLKCQFPRGIGRSQASRRHQDDQPTDAPVDPADLPEEPEKSCNDQHTAKAATRGKTNEIKFLHCSNSSHALCLVSLIASYNSLDPGTVPAQARRHYSAYALADRAPPMIYLPELTTSAYDERSSKDSQFRSGPKLLYTKRQLPDELPYIYQLSCTFQLMGQGSAFVHPNRSRFTNTVSSHSKRIPCQQLSSKDGDYEKLLTLMRISTSLRPKLMSLTSPGQLS</sequence>
<dbReference type="AlphaFoldDB" id="A0A2Z7D6J7"/>
<proteinExistence type="predicted"/>
<dbReference type="EMBL" id="KQ991049">
    <property type="protein sequence ID" value="KZV52511.1"/>
    <property type="molecule type" value="Genomic_DNA"/>
</dbReference>
<dbReference type="OrthoDB" id="3934549at2759"/>
<feature type="compositionally biased region" description="Basic and acidic residues" evidence="1">
    <location>
        <begin position="119"/>
        <end position="129"/>
    </location>
</feature>
<dbReference type="GO" id="GO:0016740">
    <property type="term" value="F:transferase activity"/>
    <property type="evidence" value="ECO:0007669"/>
    <property type="project" value="UniProtKB-KW"/>
</dbReference>
<feature type="region of interest" description="Disordered" evidence="1">
    <location>
        <begin position="95"/>
        <end position="132"/>
    </location>
</feature>
<gene>
    <name evidence="2" type="ORF">F511_28357</name>
</gene>
<reference evidence="2 3" key="1">
    <citation type="journal article" date="2015" name="Proc. Natl. Acad. Sci. U.S.A.">
        <title>The resurrection genome of Boea hygrometrica: A blueprint for survival of dehydration.</title>
        <authorList>
            <person name="Xiao L."/>
            <person name="Yang G."/>
            <person name="Zhang L."/>
            <person name="Yang X."/>
            <person name="Zhao S."/>
            <person name="Ji Z."/>
            <person name="Zhou Q."/>
            <person name="Hu M."/>
            <person name="Wang Y."/>
            <person name="Chen M."/>
            <person name="Xu Y."/>
            <person name="Jin H."/>
            <person name="Xiao X."/>
            <person name="Hu G."/>
            <person name="Bao F."/>
            <person name="Hu Y."/>
            <person name="Wan P."/>
            <person name="Li L."/>
            <person name="Deng X."/>
            <person name="Kuang T."/>
            <person name="Xiang C."/>
            <person name="Zhu J.K."/>
            <person name="Oliver M.J."/>
            <person name="He Y."/>
        </authorList>
    </citation>
    <scope>NUCLEOTIDE SEQUENCE [LARGE SCALE GENOMIC DNA]</scope>
    <source>
        <strain evidence="3">cv. XS01</strain>
    </source>
</reference>
<organism evidence="2 3">
    <name type="scientific">Dorcoceras hygrometricum</name>
    <dbReference type="NCBI Taxonomy" id="472368"/>
    <lineage>
        <taxon>Eukaryota</taxon>
        <taxon>Viridiplantae</taxon>
        <taxon>Streptophyta</taxon>
        <taxon>Embryophyta</taxon>
        <taxon>Tracheophyta</taxon>
        <taxon>Spermatophyta</taxon>
        <taxon>Magnoliopsida</taxon>
        <taxon>eudicotyledons</taxon>
        <taxon>Gunneridae</taxon>
        <taxon>Pentapetalae</taxon>
        <taxon>asterids</taxon>
        <taxon>lamiids</taxon>
        <taxon>Lamiales</taxon>
        <taxon>Gesneriaceae</taxon>
        <taxon>Didymocarpoideae</taxon>
        <taxon>Trichosporeae</taxon>
        <taxon>Loxocarpinae</taxon>
        <taxon>Dorcoceras</taxon>
    </lineage>
</organism>
<keyword evidence="3" id="KW-1185">Reference proteome</keyword>
<evidence type="ECO:0000313" key="2">
    <source>
        <dbReference type="EMBL" id="KZV52511.1"/>
    </source>
</evidence>
<evidence type="ECO:0000313" key="3">
    <source>
        <dbReference type="Proteomes" id="UP000250235"/>
    </source>
</evidence>
<protein>
    <submittedName>
        <fullName evidence="2">O-glucosyltransferase rumi-like</fullName>
    </submittedName>
</protein>
<keyword evidence="2" id="KW-0808">Transferase</keyword>